<accession>A0A1Y2C4Y9</accession>
<gene>
    <name evidence="2" type="ORF">BCR33DRAFT_718639</name>
</gene>
<dbReference type="EMBL" id="MCGO01000030">
    <property type="protein sequence ID" value="ORY42006.1"/>
    <property type="molecule type" value="Genomic_DNA"/>
</dbReference>
<evidence type="ECO:0000256" key="1">
    <source>
        <dbReference type="SAM" id="MobiDB-lite"/>
    </source>
</evidence>
<evidence type="ECO:0000313" key="3">
    <source>
        <dbReference type="Proteomes" id="UP000193642"/>
    </source>
</evidence>
<keyword evidence="3" id="KW-1185">Reference proteome</keyword>
<feature type="region of interest" description="Disordered" evidence="1">
    <location>
        <begin position="1"/>
        <end position="46"/>
    </location>
</feature>
<dbReference type="Proteomes" id="UP000193642">
    <property type="component" value="Unassembled WGS sequence"/>
</dbReference>
<proteinExistence type="predicted"/>
<sequence>MSMALPLSSTRPTSGASQSRRTSQLTSELVVNPTQSEVPSSISAPKEDLYSVASSTSSLYSTTGTTKLKASDILKRLTVARESEIQRRQSNSDDTAETMALLKQFGDESRRASINASTTSMTSTSTSAKKPFTVLRRFEGWISGEYGHFIEKLENDRSVQW</sequence>
<comment type="caution">
    <text evidence="2">The sequence shown here is derived from an EMBL/GenBank/DDBJ whole genome shotgun (WGS) entry which is preliminary data.</text>
</comment>
<feature type="compositionally biased region" description="Polar residues" evidence="1">
    <location>
        <begin position="7"/>
        <end position="43"/>
    </location>
</feature>
<dbReference type="AlphaFoldDB" id="A0A1Y2C4Y9"/>
<protein>
    <submittedName>
        <fullName evidence="2">Uncharacterized protein</fullName>
    </submittedName>
</protein>
<name>A0A1Y2C4Y9_9FUNG</name>
<organism evidence="2 3">
    <name type="scientific">Rhizoclosmatium globosum</name>
    <dbReference type="NCBI Taxonomy" id="329046"/>
    <lineage>
        <taxon>Eukaryota</taxon>
        <taxon>Fungi</taxon>
        <taxon>Fungi incertae sedis</taxon>
        <taxon>Chytridiomycota</taxon>
        <taxon>Chytridiomycota incertae sedis</taxon>
        <taxon>Chytridiomycetes</taxon>
        <taxon>Chytridiales</taxon>
        <taxon>Chytriomycetaceae</taxon>
        <taxon>Rhizoclosmatium</taxon>
    </lineage>
</organism>
<reference evidence="2 3" key="1">
    <citation type="submission" date="2016-07" db="EMBL/GenBank/DDBJ databases">
        <title>Pervasive Adenine N6-methylation of Active Genes in Fungi.</title>
        <authorList>
            <consortium name="DOE Joint Genome Institute"/>
            <person name="Mondo S.J."/>
            <person name="Dannebaum R.O."/>
            <person name="Kuo R.C."/>
            <person name="Labutti K."/>
            <person name="Haridas S."/>
            <person name="Kuo A."/>
            <person name="Salamov A."/>
            <person name="Ahrendt S.R."/>
            <person name="Lipzen A."/>
            <person name="Sullivan W."/>
            <person name="Andreopoulos W.B."/>
            <person name="Clum A."/>
            <person name="Lindquist E."/>
            <person name="Daum C."/>
            <person name="Ramamoorthy G.K."/>
            <person name="Gryganskyi A."/>
            <person name="Culley D."/>
            <person name="Magnuson J.K."/>
            <person name="James T.Y."/>
            <person name="O'Malley M.A."/>
            <person name="Stajich J.E."/>
            <person name="Spatafora J.W."/>
            <person name="Visel A."/>
            <person name="Grigoriev I.V."/>
        </authorList>
    </citation>
    <scope>NUCLEOTIDE SEQUENCE [LARGE SCALE GENOMIC DNA]</scope>
    <source>
        <strain evidence="2 3">JEL800</strain>
    </source>
</reference>
<evidence type="ECO:0000313" key="2">
    <source>
        <dbReference type="EMBL" id="ORY42006.1"/>
    </source>
</evidence>